<comment type="catalytic activity">
    <reaction evidence="8">
        <text>serotonin + (5Z,8Z,11Z,14Z)-eicosatetraenoyl-CoA = N-[(5Z,8Z,11Z,14Z)-eicosatetraenoyl]-serotonin + CoA + H(+)</text>
        <dbReference type="Rhea" id="RHEA:51396"/>
        <dbReference type="ChEBI" id="CHEBI:15378"/>
        <dbReference type="ChEBI" id="CHEBI:57287"/>
        <dbReference type="ChEBI" id="CHEBI:57368"/>
        <dbReference type="ChEBI" id="CHEBI:132255"/>
        <dbReference type="ChEBI" id="CHEBI:350546"/>
    </reaction>
    <physiologicalReaction direction="left-to-right" evidence="8">
        <dbReference type="Rhea" id="RHEA:51397"/>
    </physiologicalReaction>
</comment>
<comment type="catalytic activity">
    <reaction evidence="11">
        <text>serotonin + hexadecanoyl-CoA = N-hexadecanoyl-serotonin + CoA + H(+)</text>
        <dbReference type="Rhea" id="RHEA:51384"/>
        <dbReference type="ChEBI" id="CHEBI:15378"/>
        <dbReference type="ChEBI" id="CHEBI:57287"/>
        <dbReference type="ChEBI" id="CHEBI:57379"/>
        <dbReference type="ChEBI" id="CHEBI:134059"/>
        <dbReference type="ChEBI" id="CHEBI:350546"/>
    </reaction>
    <physiologicalReaction direction="left-to-right" evidence="11">
        <dbReference type="Rhea" id="RHEA:51385"/>
    </physiologicalReaction>
</comment>
<evidence type="ECO:0000256" key="9">
    <source>
        <dbReference type="ARBA" id="ARBA00051711"/>
    </source>
</evidence>
<dbReference type="Gene3D" id="3.40.630.30">
    <property type="match status" value="1"/>
</dbReference>
<protein>
    <recommendedName>
        <fullName evidence="5">aralkylamine N-acetyltransferase</fullName>
        <ecNumber evidence="5">2.3.1.87</ecNumber>
    </recommendedName>
</protein>
<keyword evidence="17" id="KW-1185">Reference proteome</keyword>
<name>A0A026W9X1_OOCBI</name>
<reference evidence="16 18" key="2">
    <citation type="journal article" date="2018" name="Genome Res.">
        <title>The genomic architecture and molecular evolution of ant odorant receptors.</title>
        <authorList>
            <person name="McKenzie S.K."/>
            <person name="Kronauer D.J.C."/>
        </authorList>
    </citation>
    <scope>NUCLEOTIDE SEQUENCE [LARGE SCALE GENOMIC DNA]</scope>
    <source>
        <strain evidence="16">Clonal line C1</strain>
    </source>
</reference>
<evidence type="ECO:0000256" key="6">
    <source>
        <dbReference type="ARBA" id="ARBA00050189"/>
    </source>
</evidence>
<evidence type="ECO:0000313" key="17">
    <source>
        <dbReference type="Proteomes" id="UP000053097"/>
    </source>
</evidence>
<comment type="catalytic activity">
    <reaction evidence="10">
        <text>serotonin + (9Z)-octadecenoyl-CoA = N-(9Z-octadecenoyl)-serotonin + CoA + H(+)</text>
        <dbReference type="Rhea" id="RHEA:51392"/>
        <dbReference type="ChEBI" id="CHEBI:15378"/>
        <dbReference type="ChEBI" id="CHEBI:57287"/>
        <dbReference type="ChEBI" id="CHEBI:57387"/>
        <dbReference type="ChEBI" id="CHEBI:134064"/>
        <dbReference type="ChEBI" id="CHEBI:350546"/>
    </reaction>
    <physiologicalReaction direction="left-to-right" evidence="10">
        <dbReference type="Rhea" id="RHEA:51393"/>
    </physiologicalReaction>
</comment>
<dbReference type="AlphaFoldDB" id="A0A026W9X1"/>
<evidence type="ECO:0000256" key="13">
    <source>
        <dbReference type="ARBA" id="ARBA00052491"/>
    </source>
</evidence>
<evidence type="ECO:0000259" key="14">
    <source>
        <dbReference type="PROSITE" id="PS51186"/>
    </source>
</evidence>
<dbReference type="EMBL" id="QOIP01000012">
    <property type="protein sequence ID" value="RLU16273.1"/>
    <property type="molecule type" value="Genomic_DNA"/>
</dbReference>
<evidence type="ECO:0000256" key="7">
    <source>
        <dbReference type="ARBA" id="ARBA00050849"/>
    </source>
</evidence>
<evidence type="ECO:0000256" key="3">
    <source>
        <dbReference type="ARBA" id="ARBA00037926"/>
    </source>
</evidence>
<evidence type="ECO:0000256" key="4">
    <source>
        <dbReference type="ARBA" id="ARBA00038182"/>
    </source>
</evidence>
<dbReference type="EC" id="2.3.1.87" evidence="5"/>
<comment type="catalytic activity">
    <reaction evidence="6">
        <text>dopamine + (9Z)-octadecenoyl-CoA = N-(9Z-octadecanoyl)-dopamine + CoA + H(+)</text>
        <dbReference type="Rhea" id="RHEA:51380"/>
        <dbReference type="ChEBI" id="CHEBI:15378"/>
        <dbReference type="ChEBI" id="CHEBI:31883"/>
        <dbReference type="ChEBI" id="CHEBI:57287"/>
        <dbReference type="ChEBI" id="CHEBI:57387"/>
        <dbReference type="ChEBI" id="CHEBI:59905"/>
    </reaction>
    <physiologicalReaction direction="left-to-right" evidence="6">
        <dbReference type="Rhea" id="RHEA:51381"/>
    </physiologicalReaction>
</comment>
<evidence type="ECO:0000256" key="2">
    <source>
        <dbReference type="ARBA" id="ARBA00023315"/>
    </source>
</evidence>
<evidence type="ECO:0000256" key="8">
    <source>
        <dbReference type="ARBA" id="ARBA00051284"/>
    </source>
</evidence>
<dbReference type="GO" id="GO:0004059">
    <property type="term" value="F:aralkylamine N-acetyltransferase activity"/>
    <property type="evidence" value="ECO:0007669"/>
    <property type="project" value="UniProtKB-EC"/>
</dbReference>
<dbReference type="FunFam" id="3.40.630.30:FF:000046">
    <property type="entry name" value="Dopamine N-acetyltransferase"/>
    <property type="match status" value="1"/>
</dbReference>
<comment type="catalytic activity">
    <reaction evidence="13">
        <text>serotonin + acetyl-CoA = N-acetylserotonin + CoA + H(+)</text>
        <dbReference type="Rhea" id="RHEA:25217"/>
        <dbReference type="ChEBI" id="CHEBI:15378"/>
        <dbReference type="ChEBI" id="CHEBI:17697"/>
        <dbReference type="ChEBI" id="CHEBI:57287"/>
        <dbReference type="ChEBI" id="CHEBI:57288"/>
        <dbReference type="ChEBI" id="CHEBI:350546"/>
        <dbReference type="EC" id="2.3.1.87"/>
    </reaction>
    <physiologicalReaction direction="left-to-right" evidence="13">
        <dbReference type="Rhea" id="RHEA:25218"/>
    </physiologicalReaction>
</comment>
<comment type="catalytic activity">
    <reaction evidence="7">
        <text>serotonin + octadecanoyl-CoA = N-octadecanoyl-serotonin + CoA + H(+)</text>
        <dbReference type="Rhea" id="RHEA:51400"/>
        <dbReference type="ChEBI" id="CHEBI:15378"/>
        <dbReference type="ChEBI" id="CHEBI:57287"/>
        <dbReference type="ChEBI" id="CHEBI:57394"/>
        <dbReference type="ChEBI" id="CHEBI:134065"/>
        <dbReference type="ChEBI" id="CHEBI:350546"/>
    </reaction>
    <physiologicalReaction direction="left-to-right" evidence="7">
        <dbReference type="Rhea" id="RHEA:51401"/>
    </physiologicalReaction>
</comment>
<evidence type="ECO:0000256" key="1">
    <source>
        <dbReference type="ARBA" id="ARBA00022679"/>
    </source>
</evidence>
<dbReference type="InterPro" id="IPR000182">
    <property type="entry name" value="GNAT_dom"/>
</dbReference>
<comment type="pathway">
    <text evidence="3">Aromatic compound metabolism; melatonin biosynthesis; melatonin from serotonin: step 1/2.</text>
</comment>
<dbReference type="SUPFAM" id="SSF55729">
    <property type="entry name" value="Acyl-CoA N-acyltransferases (Nat)"/>
    <property type="match status" value="1"/>
</dbReference>
<evidence type="ECO:0000313" key="15">
    <source>
        <dbReference type="EMBL" id="EZA52845.1"/>
    </source>
</evidence>
<dbReference type="PANTHER" id="PTHR20905:SF1">
    <property type="entry name" value="AT07410P-RELATED"/>
    <property type="match status" value="1"/>
</dbReference>
<evidence type="ECO:0000256" key="12">
    <source>
        <dbReference type="ARBA" id="ARBA00052335"/>
    </source>
</evidence>
<keyword evidence="2" id="KW-0012">Acyltransferase</keyword>
<feature type="domain" description="N-acetyltransferase" evidence="14">
    <location>
        <begin position="109"/>
        <end position="264"/>
    </location>
</feature>
<gene>
    <name evidence="16" type="ORF">DMN91_012033</name>
    <name evidence="15" type="ORF">X777_07681</name>
</gene>
<comment type="similarity">
    <text evidence="4">Belongs to the acetyltransferase family. AANAT subfamily.</text>
</comment>
<dbReference type="InterPro" id="IPR016181">
    <property type="entry name" value="Acyl_CoA_acyltransferase"/>
</dbReference>
<sequence>MENVRVSNLIDASTRIDSDKTSATSFVKDVPKITRYSLADSADGSNGGMDYHIEIINKDDKLRVLKFLRRFFFRDEPLNQSIQLIPEGEDSTCWELEDYCSNASFENNLSLKAVSANGTIVGVSLNGKMGPPPVEEPEYIRSCKNAKFKEILKLLHYIDKNVNVGERFRDLSVLEIRIISVDTNWRGKGIAKGLIDKSMEVAKAQGFHYVRADCTSQFSGKLCARMGFNAIYELDYKDYVEEDGKQIFSPAFPHTTAVTYMKQL</sequence>
<dbReference type="OrthoDB" id="41532at2759"/>
<dbReference type="Proteomes" id="UP000053097">
    <property type="component" value="Unassembled WGS sequence"/>
</dbReference>
<reference evidence="16" key="3">
    <citation type="submission" date="2018-07" db="EMBL/GenBank/DDBJ databases">
        <authorList>
            <person name="Mckenzie S.K."/>
            <person name="Kronauer D.J.C."/>
        </authorList>
    </citation>
    <scope>NUCLEOTIDE SEQUENCE</scope>
    <source>
        <strain evidence="16">Clonal line C1</strain>
    </source>
</reference>
<evidence type="ECO:0000313" key="18">
    <source>
        <dbReference type="Proteomes" id="UP000279307"/>
    </source>
</evidence>
<evidence type="ECO:0000256" key="5">
    <source>
        <dbReference type="ARBA" id="ARBA00039114"/>
    </source>
</evidence>
<evidence type="ECO:0000313" key="16">
    <source>
        <dbReference type="EMBL" id="RLU16273.1"/>
    </source>
</evidence>
<dbReference type="PANTHER" id="PTHR20905">
    <property type="entry name" value="N-ACETYLTRANSFERASE-RELATED"/>
    <property type="match status" value="1"/>
</dbReference>
<organism evidence="15 17">
    <name type="scientific">Ooceraea biroi</name>
    <name type="common">Clonal raider ant</name>
    <name type="synonym">Cerapachys biroi</name>
    <dbReference type="NCBI Taxonomy" id="2015173"/>
    <lineage>
        <taxon>Eukaryota</taxon>
        <taxon>Metazoa</taxon>
        <taxon>Ecdysozoa</taxon>
        <taxon>Arthropoda</taxon>
        <taxon>Hexapoda</taxon>
        <taxon>Insecta</taxon>
        <taxon>Pterygota</taxon>
        <taxon>Neoptera</taxon>
        <taxon>Endopterygota</taxon>
        <taxon>Hymenoptera</taxon>
        <taxon>Apocrita</taxon>
        <taxon>Aculeata</taxon>
        <taxon>Formicoidea</taxon>
        <taxon>Formicidae</taxon>
        <taxon>Dorylinae</taxon>
        <taxon>Ooceraea</taxon>
    </lineage>
</organism>
<dbReference type="Pfam" id="PF00583">
    <property type="entry name" value="Acetyltransf_1"/>
    <property type="match status" value="1"/>
</dbReference>
<accession>A0A026W9X1</accession>
<dbReference type="OMA" id="VMEKMDF"/>
<keyword evidence="1" id="KW-0808">Transferase</keyword>
<comment type="catalytic activity">
    <reaction evidence="9">
        <text>dopamine + acetyl-CoA = N-acetyldopamine + CoA + H(+)</text>
        <dbReference type="Rhea" id="RHEA:51388"/>
        <dbReference type="ChEBI" id="CHEBI:15378"/>
        <dbReference type="ChEBI" id="CHEBI:57287"/>
        <dbReference type="ChEBI" id="CHEBI:57288"/>
        <dbReference type="ChEBI" id="CHEBI:59905"/>
        <dbReference type="ChEBI" id="CHEBI:125678"/>
    </reaction>
    <physiologicalReaction direction="left-to-right" evidence="9">
        <dbReference type="Rhea" id="RHEA:51389"/>
    </physiologicalReaction>
</comment>
<reference evidence="15 17" key="1">
    <citation type="journal article" date="2014" name="Curr. Biol.">
        <title>The genome of the clonal raider ant Cerapachys biroi.</title>
        <authorList>
            <person name="Oxley P.R."/>
            <person name="Ji L."/>
            <person name="Fetter-Pruneda I."/>
            <person name="McKenzie S.K."/>
            <person name="Li C."/>
            <person name="Hu H."/>
            <person name="Zhang G."/>
            <person name="Kronauer D.J."/>
        </authorList>
    </citation>
    <scope>NUCLEOTIDE SEQUENCE [LARGE SCALE GENOMIC DNA]</scope>
</reference>
<comment type="catalytic activity">
    <reaction evidence="12">
        <text>dopamine + hexadecanoyl-CoA = N-hexadecanoyl-dopamine + CoA + H(+)</text>
        <dbReference type="Rhea" id="RHEA:51376"/>
        <dbReference type="ChEBI" id="CHEBI:15378"/>
        <dbReference type="ChEBI" id="CHEBI:57287"/>
        <dbReference type="ChEBI" id="CHEBI:57379"/>
        <dbReference type="ChEBI" id="CHEBI:59905"/>
        <dbReference type="ChEBI" id="CHEBI:134058"/>
    </reaction>
    <physiologicalReaction direction="left-to-right" evidence="12">
        <dbReference type="Rhea" id="RHEA:51377"/>
    </physiologicalReaction>
</comment>
<evidence type="ECO:0000256" key="11">
    <source>
        <dbReference type="ARBA" id="ARBA00052178"/>
    </source>
</evidence>
<proteinExistence type="inferred from homology"/>
<dbReference type="EMBL" id="KK107314">
    <property type="protein sequence ID" value="EZA52845.1"/>
    <property type="molecule type" value="Genomic_DNA"/>
</dbReference>
<dbReference type="PROSITE" id="PS51186">
    <property type="entry name" value="GNAT"/>
    <property type="match status" value="1"/>
</dbReference>
<dbReference type="CDD" id="cd04301">
    <property type="entry name" value="NAT_SF"/>
    <property type="match status" value="1"/>
</dbReference>
<evidence type="ECO:0000256" key="10">
    <source>
        <dbReference type="ARBA" id="ARBA00051823"/>
    </source>
</evidence>
<dbReference type="Proteomes" id="UP000279307">
    <property type="component" value="Chromosome 12"/>
</dbReference>